<accession>C0BTC2</accession>
<dbReference type="AlphaFoldDB" id="C0BTC2"/>
<dbReference type="Proteomes" id="UP000003875">
    <property type="component" value="Unassembled WGS sequence"/>
</dbReference>
<proteinExistence type="predicted"/>
<comment type="caution">
    <text evidence="1">The sequence shown here is derived from an EMBL/GenBank/DDBJ whole genome shotgun (WGS) entry which is preliminary data.</text>
</comment>
<reference evidence="1 2" key="1">
    <citation type="submission" date="2009-02" db="EMBL/GenBank/DDBJ databases">
        <title>Draft genome sequence of Bifidobacterium pseudocatenulatum (DSM 20438).</title>
        <authorList>
            <person name="Sudarsanam P."/>
            <person name="Ley R."/>
            <person name="Guruge J."/>
            <person name="Turnbaugh P.J."/>
            <person name="Mahowald M."/>
            <person name="Liep D."/>
            <person name="Gordon J."/>
        </authorList>
    </citation>
    <scope>NUCLEOTIDE SEQUENCE [LARGE SCALE GENOMIC DNA]</scope>
    <source>
        <strain evidence="1 2">DSM 20438</strain>
    </source>
</reference>
<dbReference type="EMBL" id="ABXX02000003">
    <property type="protein sequence ID" value="EEG70623.1"/>
    <property type="molecule type" value="Genomic_DNA"/>
</dbReference>
<evidence type="ECO:0000313" key="2">
    <source>
        <dbReference type="Proteomes" id="UP000003875"/>
    </source>
</evidence>
<gene>
    <name evidence="1" type="ORF">BIFPSEUDO_03645</name>
</gene>
<evidence type="ECO:0000313" key="1">
    <source>
        <dbReference type="EMBL" id="EEG70623.1"/>
    </source>
</evidence>
<organism evidence="1 2">
    <name type="scientific">Bifidobacterium pseudocatenulatum DSM 20438 = JCM 1200 = LMG 10505</name>
    <dbReference type="NCBI Taxonomy" id="547043"/>
    <lineage>
        <taxon>Bacteria</taxon>
        <taxon>Bacillati</taxon>
        <taxon>Actinomycetota</taxon>
        <taxon>Actinomycetes</taxon>
        <taxon>Bifidobacteriales</taxon>
        <taxon>Bifidobacteriaceae</taxon>
        <taxon>Bifidobacterium</taxon>
    </lineage>
</organism>
<name>C0BTC2_BIFPS</name>
<reference evidence="1 2" key="2">
    <citation type="submission" date="2009-02" db="EMBL/GenBank/DDBJ databases">
        <authorList>
            <person name="Fulton L."/>
            <person name="Clifton S."/>
            <person name="Fulton B."/>
            <person name="Xu J."/>
            <person name="Minx P."/>
            <person name="Pepin K.H."/>
            <person name="Johnson M."/>
            <person name="Bhonagiri V."/>
            <person name="Nash W.E."/>
            <person name="Mardis E.R."/>
            <person name="Wilson R.K."/>
        </authorList>
    </citation>
    <scope>NUCLEOTIDE SEQUENCE [LARGE SCALE GENOMIC DNA]</scope>
    <source>
        <strain evidence="1 2">DSM 20438</strain>
    </source>
</reference>
<protein>
    <submittedName>
        <fullName evidence="1">Uncharacterized protein</fullName>
    </submittedName>
</protein>
<sequence>MVEPPRTICCRFAIFRSDNSEPQTGHTVPSAVLRYCRFDWFSMEPISP</sequence>